<reference evidence="8 9" key="1">
    <citation type="submission" date="2019-07" db="EMBL/GenBank/DDBJ databases">
        <title>Draft genome for Aliikangiella sp. M105.</title>
        <authorList>
            <person name="Wang G."/>
        </authorList>
    </citation>
    <scope>NUCLEOTIDE SEQUENCE [LARGE SCALE GENOMIC DNA]</scope>
    <source>
        <strain evidence="8 9">M105</strain>
    </source>
</reference>
<dbReference type="PROSITE" id="PS00615">
    <property type="entry name" value="C_TYPE_LECTIN_1"/>
    <property type="match status" value="1"/>
</dbReference>
<evidence type="ECO:0000256" key="3">
    <source>
        <dbReference type="ARBA" id="ARBA00022989"/>
    </source>
</evidence>
<comment type="subcellular location">
    <subcellularLocation>
        <location evidence="1">Membrane</location>
    </subcellularLocation>
</comment>
<proteinExistence type="predicted"/>
<keyword evidence="5" id="KW-0732">Signal</keyword>
<dbReference type="GO" id="GO:0008081">
    <property type="term" value="F:phosphoric diester hydrolase activity"/>
    <property type="evidence" value="ECO:0007669"/>
    <property type="project" value="InterPro"/>
</dbReference>
<gene>
    <name evidence="8" type="ORF">FLL46_07960</name>
</gene>
<organism evidence="8 9">
    <name type="scientific">Aliikangiella coralliicola</name>
    <dbReference type="NCBI Taxonomy" id="2592383"/>
    <lineage>
        <taxon>Bacteria</taxon>
        <taxon>Pseudomonadati</taxon>
        <taxon>Pseudomonadota</taxon>
        <taxon>Gammaproteobacteria</taxon>
        <taxon>Oceanospirillales</taxon>
        <taxon>Pleioneaceae</taxon>
        <taxon>Aliikangiella</taxon>
    </lineage>
</organism>
<evidence type="ECO:0000313" key="8">
    <source>
        <dbReference type="EMBL" id="TQV88449.1"/>
    </source>
</evidence>
<dbReference type="PROSITE" id="PS50927">
    <property type="entry name" value="BULB_LECTIN"/>
    <property type="match status" value="1"/>
</dbReference>
<dbReference type="InterPro" id="IPR016187">
    <property type="entry name" value="CTDL_fold"/>
</dbReference>
<evidence type="ECO:0000259" key="7">
    <source>
        <dbReference type="PROSITE" id="PS50927"/>
    </source>
</evidence>
<dbReference type="GO" id="GO:0016020">
    <property type="term" value="C:membrane"/>
    <property type="evidence" value="ECO:0007669"/>
    <property type="project" value="UniProtKB-SubCell"/>
</dbReference>
<dbReference type="CDD" id="cd00028">
    <property type="entry name" value="B_lectin"/>
    <property type="match status" value="1"/>
</dbReference>
<evidence type="ECO:0000259" key="6">
    <source>
        <dbReference type="PROSITE" id="PS50041"/>
    </source>
</evidence>
<dbReference type="PROSITE" id="PS50007">
    <property type="entry name" value="PIPLC_X_DOMAIN"/>
    <property type="match status" value="1"/>
</dbReference>
<dbReference type="InterPro" id="IPR051008">
    <property type="entry name" value="Telomere_Capping_Maintenance"/>
</dbReference>
<feature type="signal peptide" evidence="5">
    <location>
        <begin position="1"/>
        <end position="25"/>
    </location>
</feature>
<dbReference type="InterPro" id="IPR018378">
    <property type="entry name" value="C-type_lectin_CS"/>
</dbReference>
<keyword evidence="3" id="KW-1133">Transmembrane helix</keyword>
<evidence type="ECO:0000256" key="4">
    <source>
        <dbReference type="ARBA" id="ARBA00023136"/>
    </source>
</evidence>
<feature type="domain" description="Bulb-type lectin" evidence="7">
    <location>
        <begin position="416"/>
        <end position="526"/>
    </location>
</feature>
<dbReference type="Proteomes" id="UP000315439">
    <property type="component" value="Unassembled WGS sequence"/>
</dbReference>
<dbReference type="InterPro" id="IPR017946">
    <property type="entry name" value="PLC-like_Pdiesterase_TIM-brl"/>
</dbReference>
<dbReference type="SUPFAM" id="SSF51695">
    <property type="entry name" value="PLC-like phosphodiesterases"/>
    <property type="match status" value="1"/>
</dbReference>
<sequence>MKRKLTGLLAFCCLTMNTVMSNAFADKISDFQNSWQGKTLQAQRQLDVYSPMVDNNIPGTHNTYNSEAYTSCNFSVGCRYLDPQQKYNIHDQLRMGARFIEIDVHWTTKMEGIFSYPKRLLMCHGFCSLNDKYFTEGLSEVKSWLNSADSHNQVIILYVEDHMDGRHQDAYNQINSYLGNWIYRSEGCKSIPDTLTKADVIAAGKKVLVWGDGGCRNNSNWKNMAFTGLGNIGRIWEDRTTIGTIGNIITGGSDDYITASDVTDYFKQGANIVNLDDMVTDDGRLEAGIWSWDNSEPNNWNGDQDCALQWGNGRWDDQSCDNIYAFACRDARSGDWQVTSNVGVWSQGQNECQNLGADFHFEVPTNSLDNERLKSAKETRNFSNVWLNHDDRMNEGDWQVKGKSTQSIQQNNPVNQRILNGKLTLNAGDSLTTQNRILIMQHDGNLVLYRFSNGVIREPLWATGTNWSNHHKAIFQSDGNLVVYNNFNNPVWASHTHSAGRELVLQSDGNLVIYDNAGQAVWASNTQN</sequence>
<evidence type="ECO:0000256" key="2">
    <source>
        <dbReference type="ARBA" id="ARBA00022692"/>
    </source>
</evidence>
<keyword evidence="9" id="KW-1185">Reference proteome</keyword>
<dbReference type="InterPro" id="IPR001480">
    <property type="entry name" value="Bulb-type_lectin_dom"/>
</dbReference>
<dbReference type="SMART" id="SM00108">
    <property type="entry name" value="B_lectin"/>
    <property type="match status" value="1"/>
</dbReference>
<feature type="domain" description="C-type lectin" evidence="6">
    <location>
        <begin position="282"/>
        <end position="329"/>
    </location>
</feature>
<feature type="chain" id="PRO_5021785032" evidence="5">
    <location>
        <begin position="26"/>
        <end position="528"/>
    </location>
</feature>
<evidence type="ECO:0000256" key="1">
    <source>
        <dbReference type="ARBA" id="ARBA00004370"/>
    </source>
</evidence>
<dbReference type="SUPFAM" id="SSF51110">
    <property type="entry name" value="alpha-D-mannose-specific plant lectins"/>
    <property type="match status" value="1"/>
</dbReference>
<keyword evidence="4" id="KW-0472">Membrane</keyword>
<dbReference type="Gene3D" id="3.20.20.190">
    <property type="entry name" value="Phosphatidylinositol (PI) phosphodiesterase"/>
    <property type="match status" value="1"/>
</dbReference>
<keyword evidence="2" id="KW-0812">Transmembrane</keyword>
<evidence type="ECO:0000256" key="5">
    <source>
        <dbReference type="SAM" id="SignalP"/>
    </source>
</evidence>
<protein>
    <submittedName>
        <fullName evidence="8">Phosphatidylinositol-specific phospholipase C domain-containing protein</fullName>
    </submittedName>
</protein>
<dbReference type="SUPFAM" id="SSF56436">
    <property type="entry name" value="C-type lectin-like"/>
    <property type="match status" value="1"/>
</dbReference>
<accession>A0A545UG52</accession>
<evidence type="ECO:0000313" key="9">
    <source>
        <dbReference type="Proteomes" id="UP000315439"/>
    </source>
</evidence>
<dbReference type="PANTHER" id="PTHR35518">
    <property type="entry name" value="MAINTENANCE OF TELOMOERE CAPPING"/>
    <property type="match status" value="1"/>
</dbReference>
<dbReference type="Pfam" id="PF26146">
    <property type="entry name" value="PI-PLC_X"/>
    <property type="match status" value="1"/>
</dbReference>
<dbReference type="InterPro" id="IPR001304">
    <property type="entry name" value="C-type_lectin-like"/>
</dbReference>
<comment type="caution">
    <text evidence="8">The sequence shown here is derived from an EMBL/GenBank/DDBJ whole genome shotgun (WGS) entry which is preliminary data.</text>
</comment>
<dbReference type="PANTHER" id="PTHR35518:SF2">
    <property type="entry name" value="MAINTENANCE OF TELOMERE CAPPING PROTEIN 6"/>
    <property type="match status" value="1"/>
</dbReference>
<dbReference type="OrthoDB" id="195526at2"/>
<name>A0A545UG52_9GAMM</name>
<dbReference type="InterPro" id="IPR036426">
    <property type="entry name" value="Bulb-type_lectin_dom_sf"/>
</dbReference>
<dbReference type="GO" id="GO:0004436">
    <property type="term" value="F:phosphatidylinositol diacylglycerol-lyase activity"/>
    <property type="evidence" value="ECO:0007669"/>
    <property type="project" value="UniProtKB-EC"/>
</dbReference>
<dbReference type="AlphaFoldDB" id="A0A545UG52"/>
<dbReference type="EMBL" id="VIKS01000004">
    <property type="protein sequence ID" value="TQV88449.1"/>
    <property type="molecule type" value="Genomic_DNA"/>
</dbReference>
<dbReference type="PROSITE" id="PS50041">
    <property type="entry name" value="C_TYPE_LECTIN_2"/>
    <property type="match status" value="1"/>
</dbReference>
<dbReference type="GO" id="GO:0006629">
    <property type="term" value="P:lipid metabolic process"/>
    <property type="evidence" value="ECO:0007669"/>
    <property type="project" value="InterPro"/>
</dbReference>
<dbReference type="Gene3D" id="2.90.10.10">
    <property type="entry name" value="Bulb-type lectin domain"/>
    <property type="match status" value="2"/>
</dbReference>